<evidence type="ECO:0000313" key="3">
    <source>
        <dbReference type="EMBL" id="KAJ5740615.1"/>
    </source>
</evidence>
<dbReference type="EMBL" id="JAQJAN010000001">
    <property type="protein sequence ID" value="KAJ5740615.1"/>
    <property type="molecule type" value="Genomic_DNA"/>
</dbReference>
<dbReference type="Pfam" id="PF24883">
    <property type="entry name" value="NPHP3_N"/>
    <property type="match status" value="1"/>
</dbReference>
<evidence type="ECO:0000259" key="2">
    <source>
        <dbReference type="Pfam" id="PF24883"/>
    </source>
</evidence>
<reference evidence="3" key="1">
    <citation type="journal article" date="2023" name="IMA Fungus">
        <title>Comparative genomic study of the Penicillium genus elucidates a diverse pangenome and 15 lateral gene transfer events.</title>
        <authorList>
            <person name="Petersen C."/>
            <person name="Sorensen T."/>
            <person name="Nielsen M.R."/>
            <person name="Sondergaard T.E."/>
            <person name="Sorensen J.L."/>
            <person name="Fitzpatrick D.A."/>
            <person name="Frisvad J.C."/>
            <person name="Nielsen K.L."/>
        </authorList>
    </citation>
    <scope>NUCLEOTIDE SEQUENCE</scope>
    <source>
        <strain evidence="3">IBT 17514</strain>
    </source>
</reference>
<evidence type="ECO:0000313" key="4">
    <source>
        <dbReference type="Proteomes" id="UP001215712"/>
    </source>
</evidence>
<comment type="caution">
    <text evidence="3">The sequence shown here is derived from an EMBL/GenBank/DDBJ whole genome shotgun (WGS) entry which is preliminary data.</text>
</comment>
<dbReference type="PANTHER" id="PTHR10039">
    <property type="entry name" value="AMELOGENIN"/>
    <property type="match status" value="1"/>
</dbReference>
<accession>A0AAD6HWJ8</accession>
<feature type="domain" description="Nephrocystin 3-like N-terminal" evidence="2">
    <location>
        <begin position="147"/>
        <end position="308"/>
    </location>
</feature>
<dbReference type="PANTHER" id="PTHR10039:SF10">
    <property type="entry name" value="NACHT DOMAIN-CONTAINING PROTEIN"/>
    <property type="match status" value="1"/>
</dbReference>
<organism evidence="3 4">
    <name type="scientific">Penicillium malachiteum</name>
    <dbReference type="NCBI Taxonomy" id="1324776"/>
    <lineage>
        <taxon>Eukaryota</taxon>
        <taxon>Fungi</taxon>
        <taxon>Dikarya</taxon>
        <taxon>Ascomycota</taxon>
        <taxon>Pezizomycotina</taxon>
        <taxon>Eurotiomycetes</taxon>
        <taxon>Eurotiomycetidae</taxon>
        <taxon>Eurotiales</taxon>
        <taxon>Aspergillaceae</taxon>
        <taxon>Penicillium</taxon>
    </lineage>
</organism>
<protein>
    <recommendedName>
        <fullName evidence="2">Nephrocystin 3-like N-terminal domain-containing protein</fullName>
    </recommendedName>
</protein>
<keyword evidence="4" id="KW-1185">Reference proteome</keyword>
<evidence type="ECO:0000256" key="1">
    <source>
        <dbReference type="ARBA" id="ARBA00022737"/>
    </source>
</evidence>
<dbReference type="Gene3D" id="3.40.50.300">
    <property type="entry name" value="P-loop containing nucleotide triphosphate hydrolases"/>
    <property type="match status" value="1"/>
</dbReference>
<keyword evidence="1" id="KW-0677">Repeat</keyword>
<proteinExistence type="predicted"/>
<name>A0AAD6HWJ8_9EURO</name>
<sequence>MFMVAGRSAPRYEKMALLYPRSKNLQSYMCDYYITIVQICHKILKFTLKSTLGQLSTAALRETELNSFQLNLERWATNIKEEVTLLMAEKIENKALKTSKFQNASWKKLAKSDDGAHQARINARLRVLNFCSEFDHTIIWKQTRKAGTTRLFKESPEYTTWKDPALSCISCTLVYTGKLGSGKSVMLANMVDDLHLSSQDMPVAYFFCRHDVAKTLQSRTIIGSLIRQTLSNLEEGCFIELLDILTTCSELDEYEKMTILLEKGFGSRLSHFFFVVDGIDDLTAYERVVTIAELSKLQERVSIHLCVSFRSDPTSLERRFYSDDFVNATVMPIPDNTSEIQAFILEELEVCLETQKLVVGDPTLILEIREALFNGSQGMFLWAALQIETMCSMKTNFELRQSLEDLPQDLAETFLVLCNDLMERSSLSKELY</sequence>
<gene>
    <name evidence="3" type="ORF">N7493_000487</name>
</gene>
<dbReference type="AlphaFoldDB" id="A0AAD6HWJ8"/>
<reference evidence="3" key="2">
    <citation type="submission" date="2023-01" db="EMBL/GenBank/DDBJ databases">
        <authorList>
            <person name="Petersen C."/>
        </authorList>
    </citation>
    <scope>NUCLEOTIDE SEQUENCE</scope>
    <source>
        <strain evidence="3">IBT 17514</strain>
    </source>
</reference>
<dbReference type="InterPro" id="IPR056884">
    <property type="entry name" value="NPHP3-like_N"/>
</dbReference>
<dbReference type="Proteomes" id="UP001215712">
    <property type="component" value="Unassembled WGS sequence"/>
</dbReference>
<dbReference type="InterPro" id="IPR027417">
    <property type="entry name" value="P-loop_NTPase"/>
</dbReference>